<dbReference type="Proteomes" id="UP001387100">
    <property type="component" value="Unassembled WGS sequence"/>
</dbReference>
<accession>A0ABU8RGK8</accession>
<gene>
    <name evidence="1" type="ORF">WDZ17_02720</name>
</gene>
<evidence type="ECO:0000313" key="1">
    <source>
        <dbReference type="EMBL" id="MEJ5944205.1"/>
    </source>
</evidence>
<comment type="caution">
    <text evidence="1">The sequence shown here is derived from an EMBL/GenBank/DDBJ whole genome shotgun (WGS) entry which is preliminary data.</text>
</comment>
<reference evidence="1 2" key="1">
    <citation type="journal article" date="2017" name="Int. J. Syst. Evol. Microbiol.">
        <title>Pseudokineococcus basanitobsidens sp. nov., isolated from volcanic rock.</title>
        <authorList>
            <person name="Lee D.W."/>
            <person name="Park M.Y."/>
            <person name="Kim J.J."/>
            <person name="Kim B.S."/>
        </authorList>
    </citation>
    <scope>NUCLEOTIDE SEQUENCE [LARGE SCALE GENOMIC DNA]</scope>
    <source>
        <strain evidence="1 2">DSM 103726</strain>
    </source>
</reference>
<evidence type="ECO:0000313" key="2">
    <source>
        <dbReference type="Proteomes" id="UP001387100"/>
    </source>
</evidence>
<sequence length="130" mass="14800">MEPSTGEVLRVVRQPYSFVLRRLGAQPRTVACFDSSGMDFSGNRSVPWRAVREVRWMLDRPIRGYEHLDPFEVLAFFVHEDESPPPRRRDWLLRRFGTPFVLAGPMVTPSLGDIADFVADASGLVVVDRP</sequence>
<name>A0ABU8RGK8_9ACTN</name>
<dbReference type="RefSeq" id="WP_339573596.1">
    <property type="nucleotide sequence ID" value="NZ_JBBIAA010000002.1"/>
</dbReference>
<keyword evidence="2" id="KW-1185">Reference proteome</keyword>
<proteinExistence type="predicted"/>
<protein>
    <submittedName>
        <fullName evidence="1">Uncharacterized protein</fullName>
    </submittedName>
</protein>
<dbReference type="EMBL" id="JBBIAA010000002">
    <property type="protein sequence ID" value="MEJ5944205.1"/>
    <property type="molecule type" value="Genomic_DNA"/>
</dbReference>
<organism evidence="1 2">
    <name type="scientific">Pseudokineococcus basanitobsidens</name>
    <dbReference type="NCBI Taxonomy" id="1926649"/>
    <lineage>
        <taxon>Bacteria</taxon>
        <taxon>Bacillati</taxon>
        <taxon>Actinomycetota</taxon>
        <taxon>Actinomycetes</taxon>
        <taxon>Kineosporiales</taxon>
        <taxon>Kineosporiaceae</taxon>
        <taxon>Pseudokineococcus</taxon>
    </lineage>
</organism>